<dbReference type="EMBL" id="RAWK01000046">
    <property type="protein sequence ID" value="RKH70091.1"/>
    <property type="molecule type" value="Genomic_DNA"/>
</dbReference>
<keyword evidence="5" id="KW-1185">Reference proteome</keyword>
<dbReference type="SUPFAM" id="SSF56935">
    <property type="entry name" value="Porins"/>
    <property type="match status" value="1"/>
</dbReference>
<keyword evidence="2" id="KW-0472">Membrane</keyword>
<proteinExistence type="predicted"/>
<dbReference type="AlphaFoldDB" id="A0A3A8QQJ6"/>
<gene>
    <name evidence="4" type="ORF">D7W81_09810</name>
</gene>
<evidence type="ECO:0000256" key="1">
    <source>
        <dbReference type="ARBA" id="ARBA00004442"/>
    </source>
</evidence>
<name>A0A3A8QQJ6_9BACT</name>
<keyword evidence="4" id="KW-0675">Receptor</keyword>
<evidence type="ECO:0000256" key="2">
    <source>
        <dbReference type="ARBA" id="ARBA00023136"/>
    </source>
</evidence>
<evidence type="ECO:0000313" key="5">
    <source>
        <dbReference type="Proteomes" id="UP000267003"/>
    </source>
</evidence>
<comment type="subcellular location">
    <subcellularLocation>
        <location evidence="1">Cell outer membrane</location>
    </subcellularLocation>
</comment>
<sequence>PFAFEQAHTLNAALSYKFGNNWTVGTVVHFNTGRPETGQITSQTQRWVTDGNGSTEWVRQDLDRTQRLAPFFRVDARIAKSWAYQDFTLDASLDVLNISARQEVVAYEYRFEGGDYEGSPHKDIRPVRSPVRIPVILPLFGLKATY</sequence>
<evidence type="ECO:0000256" key="3">
    <source>
        <dbReference type="ARBA" id="ARBA00023237"/>
    </source>
</evidence>
<feature type="non-terminal residue" evidence="4">
    <location>
        <position position="1"/>
    </location>
</feature>
<dbReference type="GO" id="GO:0009279">
    <property type="term" value="C:cell outer membrane"/>
    <property type="evidence" value="ECO:0007669"/>
    <property type="project" value="UniProtKB-SubCell"/>
</dbReference>
<dbReference type="InterPro" id="IPR036942">
    <property type="entry name" value="Beta-barrel_TonB_sf"/>
</dbReference>
<comment type="caution">
    <text evidence="4">The sequence shown here is derived from an EMBL/GenBank/DDBJ whole genome shotgun (WGS) entry which is preliminary data.</text>
</comment>
<protein>
    <submittedName>
        <fullName evidence="4">NB-dependent receptor</fullName>
    </submittedName>
</protein>
<dbReference type="Gene3D" id="2.40.170.20">
    <property type="entry name" value="TonB-dependent receptor, beta-barrel domain"/>
    <property type="match status" value="1"/>
</dbReference>
<keyword evidence="3" id="KW-0998">Cell outer membrane</keyword>
<evidence type="ECO:0000313" key="4">
    <source>
        <dbReference type="EMBL" id="RKH70091.1"/>
    </source>
</evidence>
<accession>A0A3A8QQJ6</accession>
<dbReference type="Proteomes" id="UP000267003">
    <property type="component" value="Unassembled WGS sequence"/>
</dbReference>
<reference evidence="5" key="1">
    <citation type="submission" date="2018-09" db="EMBL/GenBank/DDBJ databases">
        <authorList>
            <person name="Livingstone P.G."/>
            <person name="Whitworth D.E."/>
        </authorList>
    </citation>
    <scope>NUCLEOTIDE SEQUENCE [LARGE SCALE GENOMIC DNA]</scope>
    <source>
        <strain evidence="5">AB050A</strain>
    </source>
</reference>
<organism evidence="4 5">
    <name type="scientific">Corallococcus aberystwythensis</name>
    <dbReference type="NCBI Taxonomy" id="2316722"/>
    <lineage>
        <taxon>Bacteria</taxon>
        <taxon>Pseudomonadati</taxon>
        <taxon>Myxococcota</taxon>
        <taxon>Myxococcia</taxon>
        <taxon>Myxococcales</taxon>
        <taxon>Cystobacterineae</taxon>
        <taxon>Myxococcaceae</taxon>
        <taxon>Corallococcus</taxon>
    </lineage>
</organism>